<evidence type="ECO:0000313" key="3">
    <source>
        <dbReference type="EMBL" id="WXB92788.1"/>
    </source>
</evidence>
<evidence type="ECO:0000259" key="2">
    <source>
        <dbReference type="Pfam" id="PF00156"/>
    </source>
</evidence>
<evidence type="ECO:0000313" key="4">
    <source>
        <dbReference type="Proteomes" id="UP001387364"/>
    </source>
</evidence>
<comment type="similarity">
    <text evidence="1">Belongs to the ComF/GntX family.</text>
</comment>
<feature type="domain" description="Phosphoribosyltransferase" evidence="2">
    <location>
        <begin position="141"/>
        <end position="233"/>
    </location>
</feature>
<dbReference type="PANTHER" id="PTHR47505">
    <property type="entry name" value="DNA UTILIZATION PROTEIN YHGH"/>
    <property type="match status" value="1"/>
</dbReference>
<evidence type="ECO:0000256" key="1">
    <source>
        <dbReference type="ARBA" id="ARBA00008007"/>
    </source>
</evidence>
<dbReference type="Pfam" id="PF00156">
    <property type="entry name" value="Pribosyltran"/>
    <property type="match status" value="1"/>
</dbReference>
<keyword evidence="4" id="KW-1185">Reference proteome</keyword>
<reference evidence="3 4" key="1">
    <citation type="submission" date="2024-02" db="EMBL/GenBank/DDBJ databases">
        <title>Seven novel Bacillus-like species.</title>
        <authorList>
            <person name="Liu G."/>
        </authorList>
    </citation>
    <scope>NUCLEOTIDE SEQUENCE [LARGE SCALE GENOMIC DNA]</scope>
    <source>
        <strain evidence="3 4">FJAT-52991</strain>
    </source>
</reference>
<name>A0ABZ2N4Z0_9BACI</name>
<dbReference type="InterPro" id="IPR029057">
    <property type="entry name" value="PRTase-like"/>
</dbReference>
<gene>
    <name evidence="3" type="ORF">WDJ61_16415</name>
</gene>
<dbReference type="InterPro" id="IPR051910">
    <property type="entry name" value="ComF/GntX_DNA_util-trans"/>
</dbReference>
<proteinExistence type="inferred from homology"/>
<dbReference type="PANTHER" id="PTHR47505:SF1">
    <property type="entry name" value="DNA UTILIZATION PROTEIN YHGH"/>
    <property type="match status" value="1"/>
</dbReference>
<dbReference type="RefSeq" id="WP_338751643.1">
    <property type="nucleotide sequence ID" value="NZ_CP147404.1"/>
</dbReference>
<dbReference type="InterPro" id="IPR000836">
    <property type="entry name" value="PRTase_dom"/>
</dbReference>
<dbReference type="CDD" id="cd06223">
    <property type="entry name" value="PRTases_typeI"/>
    <property type="match status" value="1"/>
</dbReference>
<sequence>MSRCLLCHQETMLQLNWRQFLCIEEATELCDKCREMFVRIEGERCQKCSRPLDELEDAYKKDGWCQDCLHWEQDPLFQGVLEKNISIFIYNDAMKEWVARFKYRGDYVLARSFAADIRRVIEKLDYDQATVIPLSDERLRERGFNQAKALATEAGIQVTEMMERVHTEKQSKKSRIERINAKQVFRLNEKNDCQDEKILIFDDIYTTGSTLRQAAKLLREAGAKEVCSFTLIRG</sequence>
<dbReference type="SUPFAM" id="SSF53271">
    <property type="entry name" value="PRTase-like"/>
    <property type="match status" value="1"/>
</dbReference>
<dbReference type="Proteomes" id="UP001387364">
    <property type="component" value="Chromosome"/>
</dbReference>
<dbReference type="EMBL" id="CP147404">
    <property type="protein sequence ID" value="WXB92788.1"/>
    <property type="molecule type" value="Genomic_DNA"/>
</dbReference>
<protein>
    <submittedName>
        <fullName evidence="3">ComF family protein</fullName>
    </submittedName>
</protein>
<dbReference type="Gene3D" id="3.40.50.2020">
    <property type="match status" value="1"/>
</dbReference>
<organism evidence="3 4">
    <name type="scientific">Bacillus kandeliae</name>
    <dbReference type="NCBI Taxonomy" id="3129297"/>
    <lineage>
        <taxon>Bacteria</taxon>
        <taxon>Bacillati</taxon>
        <taxon>Bacillota</taxon>
        <taxon>Bacilli</taxon>
        <taxon>Bacillales</taxon>
        <taxon>Bacillaceae</taxon>
        <taxon>Bacillus</taxon>
    </lineage>
</organism>
<accession>A0ABZ2N4Z0</accession>